<keyword evidence="2" id="KW-1133">Transmembrane helix</keyword>
<feature type="transmembrane region" description="Helical" evidence="2">
    <location>
        <begin position="185"/>
        <end position="202"/>
    </location>
</feature>
<feature type="compositionally biased region" description="Basic residues" evidence="1">
    <location>
        <begin position="247"/>
        <end position="266"/>
    </location>
</feature>
<reference evidence="3 4" key="1">
    <citation type="submission" date="2024-10" db="EMBL/GenBank/DDBJ databases">
        <title>The Natural Products Discovery Center: Release of the First 8490 Sequenced Strains for Exploring Actinobacteria Biosynthetic Diversity.</title>
        <authorList>
            <person name="Kalkreuter E."/>
            <person name="Kautsar S.A."/>
            <person name="Yang D."/>
            <person name="Bader C.D."/>
            <person name="Teijaro C.N."/>
            <person name="Fluegel L."/>
            <person name="Davis C.M."/>
            <person name="Simpson J.R."/>
            <person name="Lauterbach L."/>
            <person name="Steele A.D."/>
            <person name="Gui C."/>
            <person name="Meng S."/>
            <person name="Li G."/>
            <person name="Viehrig K."/>
            <person name="Ye F."/>
            <person name="Su P."/>
            <person name="Kiefer A.F."/>
            <person name="Nichols A."/>
            <person name="Cepeda A.J."/>
            <person name="Yan W."/>
            <person name="Fan B."/>
            <person name="Jiang Y."/>
            <person name="Adhikari A."/>
            <person name="Zheng C.-J."/>
            <person name="Schuster L."/>
            <person name="Cowan T.M."/>
            <person name="Smanski M.J."/>
            <person name="Chevrette M.G."/>
            <person name="De Carvalho L.P.S."/>
            <person name="Shen B."/>
        </authorList>
    </citation>
    <scope>NUCLEOTIDE SEQUENCE [LARGE SCALE GENOMIC DNA]</scope>
    <source>
        <strain evidence="3 4">NPDC087220</strain>
    </source>
</reference>
<feature type="region of interest" description="Disordered" evidence="1">
    <location>
        <begin position="236"/>
        <end position="285"/>
    </location>
</feature>
<keyword evidence="2" id="KW-0812">Transmembrane</keyword>
<feature type="transmembrane region" description="Helical" evidence="2">
    <location>
        <begin position="6"/>
        <end position="24"/>
    </location>
</feature>
<accession>A0ABW8EGC1</accession>
<evidence type="ECO:0008006" key="5">
    <source>
        <dbReference type="Google" id="ProtNLM"/>
    </source>
</evidence>
<name>A0ABW8EGC1_STRT5</name>
<feature type="compositionally biased region" description="Basic and acidic residues" evidence="1">
    <location>
        <begin position="236"/>
        <end position="246"/>
    </location>
</feature>
<evidence type="ECO:0000256" key="2">
    <source>
        <dbReference type="SAM" id="Phobius"/>
    </source>
</evidence>
<dbReference type="EMBL" id="JBIUYY010000005">
    <property type="protein sequence ID" value="MFJ2822275.1"/>
    <property type="molecule type" value="Genomic_DNA"/>
</dbReference>
<evidence type="ECO:0000256" key="1">
    <source>
        <dbReference type="SAM" id="MobiDB-lite"/>
    </source>
</evidence>
<keyword evidence="2" id="KW-0472">Membrane</keyword>
<proteinExistence type="predicted"/>
<evidence type="ECO:0000313" key="4">
    <source>
        <dbReference type="Proteomes" id="UP001617351"/>
    </source>
</evidence>
<dbReference type="Proteomes" id="UP001617351">
    <property type="component" value="Unassembled WGS sequence"/>
</dbReference>
<sequence length="285" mass="30079">MTTTAALACVQLPLTALLYGLLVLRGWRYGRRYRAAARRCALMDVDPYHAASGQGWYGDDLQAAAARLVLDGLATVNHRGNLRATAAGAATGRGAGHPLPDALLAALRRRTAPAALGNLEQRDSELRSARQRFHAPARAAAEALRPAPPRPPGCLAAMAALLLIGGMAFTTAAVVDRVPRGPVEWLAAVAAGLAVVAQPVLLDRYGKVPGPAGGRPDPVEARMAALRPHPALAELAARDPEAERRLRVSRLRVRRSRNRGRHRRRTAPPGRPDPPAGGDQCGGSG</sequence>
<comment type="caution">
    <text evidence="3">The sequence shown here is derived from an EMBL/GenBank/DDBJ whole genome shotgun (WGS) entry which is preliminary data.</text>
</comment>
<dbReference type="RefSeq" id="WP_402380671.1">
    <property type="nucleotide sequence ID" value="NZ_JBIUYY010000005.1"/>
</dbReference>
<gene>
    <name evidence="3" type="ORF">ACIO7M_14295</name>
</gene>
<protein>
    <recommendedName>
        <fullName evidence="5">TIGR04222 domain-containing membrane protein</fullName>
    </recommendedName>
</protein>
<organism evidence="3 4">
    <name type="scientific">Streptomyces toxytricini</name>
    <name type="common">Actinomyces toxytricini</name>
    <dbReference type="NCBI Taxonomy" id="67369"/>
    <lineage>
        <taxon>Bacteria</taxon>
        <taxon>Bacillati</taxon>
        <taxon>Actinomycetota</taxon>
        <taxon>Actinomycetes</taxon>
        <taxon>Kitasatosporales</taxon>
        <taxon>Streptomycetaceae</taxon>
        <taxon>Streptomyces</taxon>
    </lineage>
</organism>
<keyword evidence="4" id="KW-1185">Reference proteome</keyword>
<evidence type="ECO:0000313" key="3">
    <source>
        <dbReference type="EMBL" id="MFJ2822275.1"/>
    </source>
</evidence>
<feature type="transmembrane region" description="Helical" evidence="2">
    <location>
        <begin position="154"/>
        <end position="173"/>
    </location>
</feature>